<gene>
    <name evidence="1" type="primary">SEN54</name>
    <name evidence="1" type="ORF">M8818_001025</name>
</gene>
<name>A0ACC3SM21_9PEZI</name>
<dbReference type="EMBL" id="JAMKPW020000004">
    <property type="protein sequence ID" value="KAK8219291.1"/>
    <property type="molecule type" value="Genomic_DNA"/>
</dbReference>
<evidence type="ECO:0000313" key="2">
    <source>
        <dbReference type="Proteomes" id="UP001320706"/>
    </source>
</evidence>
<protein>
    <submittedName>
        <fullName evidence="1">tRNA-splicing endonuclease subunit sen54</fullName>
    </submittedName>
</protein>
<dbReference type="Proteomes" id="UP001320706">
    <property type="component" value="Unassembled WGS sequence"/>
</dbReference>
<evidence type="ECO:0000313" key="1">
    <source>
        <dbReference type="EMBL" id="KAK8219291.1"/>
    </source>
</evidence>
<accession>A0ACC3SM21</accession>
<keyword evidence="1" id="KW-0378">Hydrolase</keyword>
<sequence length="416" mass="45544">MADADEDAIPRTGPDAGETDLSDETQDFRFLASITGEEVKIPKRGEKDFEPHETALQSNILAASRAAMHGALSYPRIHTPKKYTLAIYHPETNMAYAEDPKGPLFKSMGKVYPPKDDPLGVREANVNRLWLLPEEILYLLERGTVDVRWPAEGDEEDGLGAPMSLQGAYAAFIGMEDGTGGVLTFERYSVYAGLRRAGYMVHRAPSWDGPGNAPGGECLPPLPGTSWSLGLLSSRLRSSFWRKAGASSNDQISGPLAAPSCYRSYAEIYRRLALVPFYDPALRSPDGPDPTDPNFRITYHVYKPGSPLYKKSDPGPPDFRIAVVNARETCVPALAQLGALLDTTPYVPPREDMQLYQKLRHGYKSIILAIVDQGVTSYLRLADSGIGREKLFDRVFKPGGGKRGGGNRGGGKRKGR</sequence>
<keyword evidence="1" id="KW-0255">Endonuclease</keyword>
<proteinExistence type="predicted"/>
<comment type="caution">
    <text evidence="1">The sequence shown here is derived from an EMBL/GenBank/DDBJ whole genome shotgun (WGS) entry which is preliminary data.</text>
</comment>
<organism evidence="1 2">
    <name type="scientific">Zalaria obscura</name>
    <dbReference type="NCBI Taxonomy" id="2024903"/>
    <lineage>
        <taxon>Eukaryota</taxon>
        <taxon>Fungi</taxon>
        <taxon>Dikarya</taxon>
        <taxon>Ascomycota</taxon>
        <taxon>Pezizomycotina</taxon>
        <taxon>Dothideomycetes</taxon>
        <taxon>Dothideomycetidae</taxon>
        <taxon>Dothideales</taxon>
        <taxon>Zalariaceae</taxon>
        <taxon>Zalaria</taxon>
    </lineage>
</organism>
<reference evidence="1" key="1">
    <citation type="submission" date="2024-02" db="EMBL/GenBank/DDBJ databases">
        <title>Metagenome Assembled Genome of Zalaria obscura JY119.</title>
        <authorList>
            <person name="Vighnesh L."/>
            <person name="Jagadeeshwari U."/>
            <person name="Venkata Ramana C."/>
            <person name="Sasikala C."/>
        </authorList>
    </citation>
    <scope>NUCLEOTIDE SEQUENCE</scope>
    <source>
        <strain evidence="1">JY119</strain>
    </source>
</reference>
<keyword evidence="2" id="KW-1185">Reference proteome</keyword>
<keyword evidence="1" id="KW-0540">Nuclease</keyword>